<protein>
    <submittedName>
        <fullName evidence="6">Probable transcriptional regulator</fullName>
    </submittedName>
</protein>
<organism evidence="6 7">
    <name type="scientific">marine gamma proteobacterium HTCC2143</name>
    <dbReference type="NCBI Taxonomy" id="247633"/>
    <lineage>
        <taxon>Bacteria</taxon>
        <taxon>Pseudomonadati</taxon>
        <taxon>Pseudomonadota</taxon>
        <taxon>Gammaproteobacteria</taxon>
        <taxon>Cellvibrionales</taxon>
        <taxon>Spongiibacteraceae</taxon>
        <taxon>BD1-7 clade</taxon>
    </lineage>
</organism>
<feature type="domain" description="HTH lysR-type" evidence="5">
    <location>
        <begin position="1"/>
        <end position="60"/>
    </location>
</feature>
<dbReference type="PANTHER" id="PTHR30419:SF30">
    <property type="entry name" value="LYSR FAMILY TRANSCRIPTIONAL REGULATOR"/>
    <property type="match status" value="1"/>
</dbReference>
<dbReference type="InterPro" id="IPR000847">
    <property type="entry name" value="LysR_HTH_N"/>
</dbReference>
<comment type="similarity">
    <text evidence="1">Belongs to the LysR transcriptional regulatory family.</text>
</comment>
<evidence type="ECO:0000256" key="4">
    <source>
        <dbReference type="ARBA" id="ARBA00023163"/>
    </source>
</evidence>
<proteinExistence type="inferred from homology"/>
<evidence type="ECO:0000256" key="3">
    <source>
        <dbReference type="ARBA" id="ARBA00023125"/>
    </source>
</evidence>
<dbReference type="PROSITE" id="PS50931">
    <property type="entry name" value="HTH_LYSR"/>
    <property type="match status" value="1"/>
</dbReference>
<dbReference type="AlphaFoldDB" id="A0Y7Z6"/>
<dbReference type="Gene3D" id="1.10.10.10">
    <property type="entry name" value="Winged helix-like DNA-binding domain superfamily/Winged helix DNA-binding domain"/>
    <property type="match status" value="1"/>
</dbReference>
<dbReference type="InterPro" id="IPR050950">
    <property type="entry name" value="HTH-type_LysR_regulators"/>
</dbReference>
<dbReference type="Proteomes" id="UP000004931">
    <property type="component" value="Unassembled WGS sequence"/>
</dbReference>
<dbReference type="SUPFAM" id="SSF53850">
    <property type="entry name" value="Periplasmic binding protein-like II"/>
    <property type="match status" value="1"/>
</dbReference>
<name>A0Y7Z6_9GAMM</name>
<dbReference type="PANTHER" id="PTHR30419">
    <property type="entry name" value="HTH-TYPE TRANSCRIPTIONAL REGULATOR YBHD"/>
    <property type="match status" value="1"/>
</dbReference>
<dbReference type="STRING" id="247633.GP2143_13381"/>
<dbReference type="FunFam" id="1.10.10.10:FF:000001">
    <property type="entry name" value="LysR family transcriptional regulator"/>
    <property type="match status" value="1"/>
</dbReference>
<evidence type="ECO:0000259" key="5">
    <source>
        <dbReference type="PROSITE" id="PS50931"/>
    </source>
</evidence>
<comment type="caution">
    <text evidence="6">The sequence shown here is derived from an EMBL/GenBank/DDBJ whole genome shotgun (WGS) entry which is preliminary data.</text>
</comment>
<dbReference type="eggNOG" id="COG0583">
    <property type="taxonomic scope" value="Bacteria"/>
</dbReference>
<evidence type="ECO:0000256" key="1">
    <source>
        <dbReference type="ARBA" id="ARBA00009437"/>
    </source>
</evidence>
<dbReference type="Pfam" id="PF03466">
    <property type="entry name" value="LysR_substrate"/>
    <property type="match status" value="1"/>
</dbReference>
<keyword evidence="2" id="KW-0805">Transcription regulation</keyword>
<dbReference type="InterPro" id="IPR036390">
    <property type="entry name" value="WH_DNA-bd_sf"/>
</dbReference>
<dbReference type="Gene3D" id="3.40.190.290">
    <property type="match status" value="1"/>
</dbReference>
<reference evidence="6 7" key="1">
    <citation type="journal article" date="2010" name="J. Bacteriol.">
        <title>Genome sequence of the oligotrophic marine Gammaproteobacterium HTCC2143, isolated from the Oregon Coast.</title>
        <authorList>
            <person name="Oh H.M."/>
            <person name="Kang I."/>
            <person name="Ferriera S."/>
            <person name="Giovannoni S.J."/>
            <person name="Cho J.C."/>
        </authorList>
    </citation>
    <scope>NUCLEOTIDE SEQUENCE [LARGE SCALE GENOMIC DNA]</scope>
    <source>
        <strain evidence="6 7">HTCC2143</strain>
    </source>
</reference>
<dbReference type="InterPro" id="IPR005119">
    <property type="entry name" value="LysR_subst-bd"/>
</dbReference>
<sequence>MNVSIKQLRGFIAIAETGSFAEASERLYISQPALSIAIGKLEDTVGGLLFNRSTRSVQLTPEGLEFLPIAQRLIADWSEAFDDLNRLFSLKRGKLTVAAMPSFASTRLPAIVAEYQQQFPNITIAVQDIVMEQAIDAVQTGRADLGITFEPDNLQGQQFESLFTDRFVAVIPMSHALSGRTKIQFRQLLNDTLIVLNRGSSTRRWTDQLIQKTGVLRMPLLEAFQLTTVGAMVAAGVGVAVVPALCQQQMESLGAYCCDISGDTIERRVGVLSNRRYPLSTAATQMLALLRGIPAHK</sequence>
<dbReference type="OrthoDB" id="646694at2"/>
<evidence type="ECO:0000313" key="7">
    <source>
        <dbReference type="Proteomes" id="UP000004931"/>
    </source>
</evidence>
<dbReference type="GO" id="GO:0003677">
    <property type="term" value="F:DNA binding"/>
    <property type="evidence" value="ECO:0007669"/>
    <property type="project" value="UniProtKB-KW"/>
</dbReference>
<evidence type="ECO:0000256" key="2">
    <source>
        <dbReference type="ARBA" id="ARBA00023015"/>
    </source>
</evidence>
<evidence type="ECO:0000313" key="6">
    <source>
        <dbReference type="EMBL" id="EAW32250.1"/>
    </source>
</evidence>
<dbReference type="Pfam" id="PF00126">
    <property type="entry name" value="HTH_1"/>
    <property type="match status" value="1"/>
</dbReference>
<dbReference type="GO" id="GO:0003700">
    <property type="term" value="F:DNA-binding transcription factor activity"/>
    <property type="evidence" value="ECO:0007669"/>
    <property type="project" value="InterPro"/>
</dbReference>
<dbReference type="SUPFAM" id="SSF46785">
    <property type="entry name" value="Winged helix' DNA-binding domain"/>
    <property type="match status" value="1"/>
</dbReference>
<gene>
    <name evidence="6" type="ORF">GP2143_13381</name>
</gene>
<dbReference type="EMBL" id="AAVT01000001">
    <property type="protein sequence ID" value="EAW32250.1"/>
    <property type="molecule type" value="Genomic_DNA"/>
</dbReference>
<keyword evidence="7" id="KW-1185">Reference proteome</keyword>
<dbReference type="InterPro" id="IPR036388">
    <property type="entry name" value="WH-like_DNA-bd_sf"/>
</dbReference>
<keyword evidence="3" id="KW-0238">DNA-binding</keyword>
<dbReference type="PRINTS" id="PR00039">
    <property type="entry name" value="HTHLYSR"/>
</dbReference>
<dbReference type="GO" id="GO:0005829">
    <property type="term" value="C:cytosol"/>
    <property type="evidence" value="ECO:0007669"/>
    <property type="project" value="TreeGrafter"/>
</dbReference>
<keyword evidence="4" id="KW-0804">Transcription</keyword>
<accession>A0Y7Z6</accession>